<organism evidence="2 3">
    <name type="scientific">Albugo candida</name>
    <dbReference type="NCBI Taxonomy" id="65357"/>
    <lineage>
        <taxon>Eukaryota</taxon>
        <taxon>Sar</taxon>
        <taxon>Stramenopiles</taxon>
        <taxon>Oomycota</taxon>
        <taxon>Peronosporomycetes</taxon>
        <taxon>Albuginales</taxon>
        <taxon>Albuginaceae</taxon>
        <taxon>Albugo</taxon>
    </lineage>
</organism>
<comment type="caution">
    <text evidence="2">The sequence shown here is derived from an EMBL/GenBank/DDBJ whole genome shotgun (WGS) entry which is preliminary data.</text>
</comment>
<feature type="region of interest" description="Disordered" evidence="1">
    <location>
        <begin position="306"/>
        <end position="332"/>
    </location>
</feature>
<accession>A0A024G4L4</accession>
<feature type="region of interest" description="Disordered" evidence="1">
    <location>
        <begin position="38"/>
        <end position="66"/>
    </location>
</feature>
<feature type="region of interest" description="Disordered" evidence="1">
    <location>
        <begin position="1"/>
        <end position="22"/>
    </location>
</feature>
<dbReference type="AlphaFoldDB" id="A0A024G4L4"/>
<gene>
    <name evidence="2" type="ORF">BN9_020330</name>
</gene>
<reference evidence="2 3" key="1">
    <citation type="submission" date="2012-05" db="EMBL/GenBank/DDBJ databases">
        <title>Recombination and specialization in a pathogen metapopulation.</title>
        <authorList>
            <person name="Gardiner A."/>
            <person name="Kemen E."/>
            <person name="Schultz-Larsen T."/>
            <person name="MacLean D."/>
            <person name="Van Oosterhout C."/>
            <person name="Jones J.D.G."/>
        </authorList>
    </citation>
    <scope>NUCLEOTIDE SEQUENCE [LARGE SCALE GENOMIC DNA]</scope>
    <source>
        <strain evidence="2 3">Ac Nc2</strain>
    </source>
</reference>
<dbReference type="Proteomes" id="UP000053237">
    <property type="component" value="Unassembled WGS sequence"/>
</dbReference>
<sequence>MLHRPAHAEVSSESGKPPSQEPLLSKITSIVRRYSHVYPTTGSNNNADECEGQSKGYNTDKNETTNDRKMWATGNRHRKMEWKSSDKAIQWDNEESNRRLSISCLDFYTLHSVFKPHEMDLCPSELPERKSDEDILQNEIAGRHPSVNESNRYDVDWKRSQRLASQTISLCNSNEEVDCEFDFKRKEWEYEDISTHDNNKDEKGSKHADDIDTFLWTEMQATREELANQLSRRRFSSDPGKMLYLKSGADSNSRCKDQEINIELMARKRMPRPCNTLTPYSSLAGVQGSLTTSVRRLVINLKDESDRHKRYSSRHPRHHALPSVRRRGKSCPTPYQAQLKRSRSKRGCSSCNNQLIACKCPVPAAWKGTANDACREQNLSFRGRKRSTLTRIASKMFRSKRASYLLTDEELKETKEVRWKIVQLAFRFGGQHRFELVQALNMFAPLLKYGRRGEPHSTRLYCNQCGTLQWQQKRGQFSEPVDLADVLHIIDGRQTTVFRKHSATDESQAFSLSIIFKDRTLDLETTSTSERNWLLGALRVLILYAKKQRQAEHQAIAESAILALEEPNPYTLDIVGEPFDEKSSEVVILGT</sequence>
<dbReference type="EMBL" id="CAIX01000016">
    <property type="protein sequence ID" value="CCI41249.1"/>
    <property type="molecule type" value="Genomic_DNA"/>
</dbReference>
<feature type="compositionally biased region" description="Basic residues" evidence="1">
    <location>
        <begin position="308"/>
        <end position="329"/>
    </location>
</feature>
<evidence type="ECO:0008006" key="4">
    <source>
        <dbReference type="Google" id="ProtNLM"/>
    </source>
</evidence>
<proteinExistence type="predicted"/>
<protein>
    <recommendedName>
        <fullName evidence="4">PH domain-containing protein</fullName>
    </recommendedName>
</protein>
<name>A0A024G4L4_9STRA</name>
<evidence type="ECO:0000313" key="3">
    <source>
        <dbReference type="Proteomes" id="UP000053237"/>
    </source>
</evidence>
<dbReference type="Gene3D" id="2.30.29.30">
    <property type="entry name" value="Pleckstrin-homology domain (PH domain)/Phosphotyrosine-binding domain (PTB)"/>
    <property type="match status" value="1"/>
</dbReference>
<evidence type="ECO:0000313" key="2">
    <source>
        <dbReference type="EMBL" id="CCI41249.1"/>
    </source>
</evidence>
<dbReference type="InParanoid" id="A0A024G4L4"/>
<keyword evidence="3" id="KW-1185">Reference proteome</keyword>
<dbReference type="OrthoDB" id="67500at2759"/>
<dbReference type="STRING" id="65357.A0A024G4L4"/>
<feature type="compositionally biased region" description="Polar residues" evidence="1">
    <location>
        <begin position="38"/>
        <end position="47"/>
    </location>
</feature>
<evidence type="ECO:0000256" key="1">
    <source>
        <dbReference type="SAM" id="MobiDB-lite"/>
    </source>
</evidence>
<dbReference type="InterPro" id="IPR011993">
    <property type="entry name" value="PH-like_dom_sf"/>
</dbReference>